<dbReference type="AlphaFoldDB" id="A0A378LT23"/>
<dbReference type="STRING" id="1122170.GCA_000701265_00166"/>
<sequence>MDDFAKNPSVNRAKDHLKQGSNLLIDEGKRKAREMYDEGMDKASEFEQSLEDFANNLAGKIKEKPLGSVLIAAGIGYLWAKIRG</sequence>
<dbReference type="RefSeq" id="WP_031564241.1">
    <property type="nucleotide sequence ID" value="NZ_CAAAIS010000001.1"/>
</dbReference>
<protein>
    <recommendedName>
        <fullName evidence="4">DUF883 domain-containing protein</fullName>
    </recommendedName>
</protein>
<evidence type="ECO:0000313" key="3">
    <source>
        <dbReference type="Proteomes" id="UP000255297"/>
    </source>
</evidence>
<evidence type="ECO:0008006" key="4">
    <source>
        <dbReference type="Google" id="ProtNLM"/>
    </source>
</evidence>
<feature type="region of interest" description="Disordered" evidence="1">
    <location>
        <begin position="1"/>
        <end position="23"/>
    </location>
</feature>
<accession>A0A378LT23</accession>
<dbReference type="EMBL" id="UGPB01000001">
    <property type="protein sequence ID" value="STY30263.1"/>
    <property type="molecule type" value="Genomic_DNA"/>
</dbReference>
<organism evidence="2 3">
    <name type="scientific">Legionella wadsworthii</name>
    <dbReference type="NCBI Taxonomy" id="28088"/>
    <lineage>
        <taxon>Bacteria</taxon>
        <taxon>Pseudomonadati</taxon>
        <taxon>Pseudomonadota</taxon>
        <taxon>Gammaproteobacteria</taxon>
        <taxon>Legionellales</taxon>
        <taxon>Legionellaceae</taxon>
        <taxon>Legionella</taxon>
    </lineage>
</organism>
<proteinExistence type="predicted"/>
<dbReference type="Proteomes" id="UP000255297">
    <property type="component" value="Unassembled WGS sequence"/>
</dbReference>
<evidence type="ECO:0000256" key="1">
    <source>
        <dbReference type="SAM" id="MobiDB-lite"/>
    </source>
</evidence>
<gene>
    <name evidence="2" type="ORF">NCTC11532_02320</name>
</gene>
<dbReference type="OrthoDB" id="5640839at2"/>
<keyword evidence="3" id="KW-1185">Reference proteome</keyword>
<name>A0A378LT23_9GAMM</name>
<evidence type="ECO:0000313" key="2">
    <source>
        <dbReference type="EMBL" id="STY30263.1"/>
    </source>
</evidence>
<reference evidence="2 3" key="1">
    <citation type="submission" date="2018-06" db="EMBL/GenBank/DDBJ databases">
        <authorList>
            <consortium name="Pathogen Informatics"/>
            <person name="Doyle S."/>
        </authorList>
    </citation>
    <scope>NUCLEOTIDE SEQUENCE [LARGE SCALE GENOMIC DNA]</scope>
    <source>
        <strain evidence="2 3">NCTC11532</strain>
    </source>
</reference>